<dbReference type="SUPFAM" id="SSF55031">
    <property type="entry name" value="Bacterial exopeptidase dimerisation domain"/>
    <property type="match status" value="1"/>
</dbReference>
<keyword evidence="8" id="KW-0862">Zinc</keyword>
<dbReference type="InterPro" id="IPR002933">
    <property type="entry name" value="Peptidase_M20"/>
</dbReference>
<evidence type="ECO:0000256" key="8">
    <source>
        <dbReference type="ARBA" id="ARBA00022833"/>
    </source>
</evidence>
<evidence type="ECO:0000256" key="2">
    <source>
        <dbReference type="ARBA" id="ARBA00005691"/>
    </source>
</evidence>
<dbReference type="Pfam" id="PF01546">
    <property type="entry name" value="Peptidase_M20"/>
    <property type="match status" value="1"/>
</dbReference>
<evidence type="ECO:0000256" key="3">
    <source>
        <dbReference type="ARBA" id="ARBA00022490"/>
    </source>
</evidence>
<dbReference type="SUPFAM" id="SSF53187">
    <property type="entry name" value="Zn-dependent exopeptidases"/>
    <property type="match status" value="1"/>
</dbReference>
<evidence type="ECO:0000313" key="12">
    <source>
        <dbReference type="Proteomes" id="UP000321058"/>
    </source>
</evidence>
<dbReference type="RefSeq" id="WP_147154550.1">
    <property type="nucleotide sequence ID" value="NZ_BKAJ01000121.1"/>
</dbReference>
<dbReference type="PANTHER" id="PTHR43808:SF31">
    <property type="entry name" value="N-ACETYL-L-CITRULLINE DEACETYLASE"/>
    <property type="match status" value="1"/>
</dbReference>
<evidence type="ECO:0000256" key="1">
    <source>
        <dbReference type="ARBA" id="ARBA00001947"/>
    </source>
</evidence>
<dbReference type="Gene3D" id="3.40.630.10">
    <property type="entry name" value="Zn peptidases"/>
    <property type="match status" value="1"/>
</dbReference>
<accession>A0A512NJR6</accession>
<evidence type="ECO:0000256" key="5">
    <source>
        <dbReference type="ARBA" id="ARBA00022605"/>
    </source>
</evidence>
<dbReference type="Proteomes" id="UP000321058">
    <property type="component" value="Unassembled WGS sequence"/>
</dbReference>
<dbReference type="PROSITE" id="PS00759">
    <property type="entry name" value="ARGE_DAPE_CPG2_2"/>
    <property type="match status" value="1"/>
</dbReference>
<dbReference type="InterPro" id="IPR010169">
    <property type="entry name" value="AcOrn-deacetyl"/>
</dbReference>
<dbReference type="NCBIfam" id="NF005710">
    <property type="entry name" value="PRK07522.1"/>
    <property type="match status" value="1"/>
</dbReference>
<dbReference type="InterPro" id="IPR036264">
    <property type="entry name" value="Bact_exopeptidase_dim_dom"/>
</dbReference>
<comment type="similarity">
    <text evidence="2">Belongs to the peptidase M20A family. ArgE subfamily.</text>
</comment>
<dbReference type="AlphaFoldDB" id="A0A512NJR6"/>
<evidence type="ECO:0000256" key="9">
    <source>
        <dbReference type="ARBA" id="ARBA00023285"/>
    </source>
</evidence>
<comment type="caution">
    <text evidence="11">The sequence shown here is derived from an EMBL/GenBank/DDBJ whole genome shotgun (WGS) entry which is preliminary data.</text>
</comment>
<dbReference type="GO" id="GO:0046872">
    <property type="term" value="F:metal ion binding"/>
    <property type="evidence" value="ECO:0007669"/>
    <property type="project" value="UniProtKB-KW"/>
</dbReference>
<dbReference type="InterPro" id="IPR050072">
    <property type="entry name" value="Peptidase_M20A"/>
</dbReference>
<organism evidence="11 12">
    <name type="scientific">Reyranella soli</name>
    <dbReference type="NCBI Taxonomy" id="1230389"/>
    <lineage>
        <taxon>Bacteria</taxon>
        <taxon>Pseudomonadati</taxon>
        <taxon>Pseudomonadota</taxon>
        <taxon>Alphaproteobacteria</taxon>
        <taxon>Hyphomicrobiales</taxon>
        <taxon>Reyranellaceae</taxon>
        <taxon>Reyranella</taxon>
    </lineage>
</organism>
<dbReference type="NCBIfam" id="TIGR01892">
    <property type="entry name" value="AcOrn-deacetyl"/>
    <property type="match status" value="1"/>
</dbReference>
<dbReference type="Gene3D" id="3.30.70.360">
    <property type="match status" value="1"/>
</dbReference>
<evidence type="ECO:0000256" key="4">
    <source>
        <dbReference type="ARBA" id="ARBA00022571"/>
    </source>
</evidence>
<feature type="domain" description="Peptidase M20 dimerisation" evidence="10">
    <location>
        <begin position="175"/>
        <end position="285"/>
    </location>
</feature>
<keyword evidence="5" id="KW-0028">Amino-acid biosynthesis</keyword>
<name>A0A512NJR6_9HYPH</name>
<dbReference type="EMBL" id="BKAJ01000121">
    <property type="protein sequence ID" value="GEP59193.1"/>
    <property type="molecule type" value="Genomic_DNA"/>
</dbReference>
<dbReference type="OrthoDB" id="9809784at2"/>
<keyword evidence="7" id="KW-0378">Hydrolase</keyword>
<dbReference type="GO" id="GO:0006526">
    <property type="term" value="P:L-arginine biosynthetic process"/>
    <property type="evidence" value="ECO:0007669"/>
    <property type="project" value="UniProtKB-KW"/>
</dbReference>
<dbReference type="CDD" id="cd03894">
    <property type="entry name" value="M20_ArgE"/>
    <property type="match status" value="1"/>
</dbReference>
<evidence type="ECO:0000256" key="7">
    <source>
        <dbReference type="ARBA" id="ARBA00022801"/>
    </source>
</evidence>
<keyword evidence="9" id="KW-0170">Cobalt</keyword>
<dbReference type="Pfam" id="PF07687">
    <property type="entry name" value="M20_dimer"/>
    <property type="match status" value="1"/>
</dbReference>
<gene>
    <name evidence="11" type="ORF">RSO01_63590</name>
</gene>
<proteinExistence type="inferred from homology"/>
<dbReference type="InterPro" id="IPR011650">
    <property type="entry name" value="Peptidase_M20_dimer"/>
</dbReference>
<reference evidence="11 12" key="1">
    <citation type="submission" date="2019-07" db="EMBL/GenBank/DDBJ databases">
        <title>Whole genome shotgun sequence of Reyranella soli NBRC 108950.</title>
        <authorList>
            <person name="Hosoyama A."/>
            <person name="Uohara A."/>
            <person name="Ohji S."/>
            <person name="Ichikawa N."/>
        </authorList>
    </citation>
    <scope>NUCLEOTIDE SEQUENCE [LARGE SCALE GENOMIC DNA]</scope>
    <source>
        <strain evidence="11 12">NBRC 108950</strain>
    </source>
</reference>
<sequence>MAGEIVGSVEMLRRLVAFDTTSRNSNLALIEYVQQYLQGHGIDSKLVPSEDGKKANLFATVGPNVKDGVVLSGHTDVVPVDGQPWDTDPWTLTLKDGKYYGRGTCDMKAFYAIGLAMLPAFKNAKLKKPIHFALSYDEEVGCIGAHGLAARMASEVPKPRAIIIGEPTMMTVVHAHKGAQIYITKFTGFEAHSSMTHLGVSAIHFAGEFVHYLNTVQDELDAKAPKQSEFMPAAATFNVGTIVGGTAGNILARECEVLWGYRELPGLPIEALGDRAIEWLEKELLPKMKARHPAATIGTVLRSSTPAFSSEGNDEAKALARSWSGSNTVGSVVYGTEAGIFRKTLGVPTVVCGPGDIAQAHQPNEFILASQIDACEGFMHRMIEWCCRD</sequence>
<evidence type="ECO:0000313" key="11">
    <source>
        <dbReference type="EMBL" id="GEP59193.1"/>
    </source>
</evidence>
<keyword evidence="4" id="KW-0055">Arginine biosynthesis</keyword>
<protein>
    <submittedName>
        <fullName evidence="11">Acetylornithine deacetylase</fullName>
    </submittedName>
</protein>
<keyword evidence="6" id="KW-0479">Metal-binding</keyword>
<evidence type="ECO:0000256" key="6">
    <source>
        <dbReference type="ARBA" id="ARBA00022723"/>
    </source>
</evidence>
<evidence type="ECO:0000259" key="10">
    <source>
        <dbReference type="Pfam" id="PF07687"/>
    </source>
</evidence>
<keyword evidence="12" id="KW-1185">Reference proteome</keyword>
<comment type="cofactor">
    <cofactor evidence="1">
        <name>Zn(2+)</name>
        <dbReference type="ChEBI" id="CHEBI:29105"/>
    </cofactor>
</comment>
<keyword evidence="3" id="KW-0963">Cytoplasm</keyword>
<dbReference type="GO" id="GO:0008777">
    <property type="term" value="F:acetylornithine deacetylase activity"/>
    <property type="evidence" value="ECO:0007669"/>
    <property type="project" value="TreeGrafter"/>
</dbReference>
<dbReference type="PANTHER" id="PTHR43808">
    <property type="entry name" value="ACETYLORNITHINE DEACETYLASE"/>
    <property type="match status" value="1"/>
</dbReference>
<dbReference type="InterPro" id="IPR001261">
    <property type="entry name" value="ArgE/DapE_CS"/>
</dbReference>